<evidence type="ECO:0000313" key="1">
    <source>
        <dbReference type="EMBL" id="KAI3752029.1"/>
    </source>
</evidence>
<protein>
    <submittedName>
        <fullName evidence="1">Uncharacterized protein</fullName>
    </submittedName>
</protein>
<dbReference type="EMBL" id="CM042012">
    <property type="protein sequence ID" value="KAI3752029.1"/>
    <property type="molecule type" value="Genomic_DNA"/>
</dbReference>
<gene>
    <name evidence="1" type="ORF">L2E82_23129</name>
</gene>
<proteinExistence type="predicted"/>
<accession>A0ACB9DZF6</accession>
<comment type="caution">
    <text evidence="1">The sequence shown here is derived from an EMBL/GenBank/DDBJ whole genome shotgun (WGS) entry which is preliminary data.</text>
</comment>
<dbReference type="Proteomes" id="UP001055811">
    <property type="component" value="Linkage Group LG04"/>
</dbReference>
<name>A0ACB9DZF6_CICIN</name>
<reference evidence="1 2" key="2">
    <citation type="journal article" date="2022" name="Mol. Ecol. Resour.">
        <title>The genomes of chicory, endive, great burdock and yacon provide insights into Asteraceae paleo-polyploidization history and plant inulin production.</title>
        <authorList>
            <person name="Fan W."/>
            <person name="Wang S."/>
            <person name="Wang H."/>
            <person name="Wang A."/>
            <person name="Jiang F."/>
            <person name="Liu H."/>
            <person name="Zhao H."/>
            <person name="Xu D."/>
            <person name="Zhang Y."/>
        </authorList>
    </citation>
    <scope>NUCLEOTIDE SEQUENCE [LARGE SCALE GENOMIC DNA]</scope>
    <source>
        <strain evidence="2">cv. Punajuju</strain>
        <tissue evidence="1">Leaves</tissue>
    </source>
</reference>
<sequence length="99" mass="10797">MEKIVDTSFLWAREGDDSMSGQQLNFQTVESDLNYNGGTNYAHGGTTSAHEGDDARGDTKHGEAIKKPTKTMEKLVETAQPFSAPNKGITDLTYEANEV</sequence>
<evidence type="ECO:0000313" key="2">
    <source>
        <dbReference type="Proteomes" id="UP001055811"/>
    </source>
</evidence>
<keyword evidence="2" id="KW-1185">Reference proteome</keyword>
<organism evidence="1 2">
    <name type="scientific">Cichorium intybus</name>
    <name type="common">Chicory</name>
    <dbReference type="NCBI Taxonomy" id="13427"/>
    <lineage>
        <taxon>Eukaryota</taxon>
        <taxon>Viridiplantae</taxon>
        <taxon>Streptophyta</taxon>
        <taxon>Embryophyta</taxon>
        <taxon>Tracheophyta</taxon>
        <taxon>Spermatophyta</taxon>
        <taxon>Magnoliopsida</taxon>
        <taxon>eudicotyledons</taxon>
        <taxon>Gunneridae</taxon>
        <taxon>Pentapetalae</taxon>
        <taxon>asterids</taxon>
        <taxon>campanulids</taxon>
        <taxon>Asterales</taxon>
        <taxon>Asteraceae</taxon>
        <taxon>Cichorioideae</taxon>
        <taxon>Cichorieae</taxon>
        <taxon>Cichoriinae</taxon>
        <taxon>Cichorium</taxon>
    </lineage>
</organism>
<reference evidence="2" key="1">
    <citation type="journal article" date="2022" name="Mol. Ecol. Resour.">
        <title>The genomes of chicory, endive, great burdock and yacon provide insights into Asteraceae palaeo-polyploidization history and plant inulin production.</title>
        <authorList>
            <person name="Fan W."/>
            <person name="Wang S."/>
            <person name="Wang H."/>
            <person name="Wang A."/>
            <person name="Jiang F."/>
            <person name="Liu H."/>
            <person name="Zhao H."/>
            <person name="Xu D."/>
            <person name="Zhang Y."/>
        </authorList>
    </citation>
    <scope>NUCLEOTIDE SEQUENCE [LARGE SCALE GENOMIC DNA]</scope>
    <source>
        <strain evidence="2">cv. Punajuju</strain>
    </source>
</reference>